<dbReference type="Proteomes" id="UP000222598">
    <property type="component" value="Segment"/>
</dbReference>
<protein>
    <submittedName>
        <fullName evidence="2">Minor tail protein</fullName>
    </submittedName>
</protein>
<keyword evidence="1" id="KW-1133">Transmembrane helix</keyword>
<sequence>MAYELEDTQPLQLGWDIDEDGDIEGVEERVPEPLVLRGAILTGIGLAGAILGKTLDVSWVEPAVAFYAVAVPMGLALWGHRHVTPVKK</sequence>
<keyword evidence="3" id="KW-1185">Reference proteome</keyword>
<dbReference type="KEGG" id="vg:64871990"/>
<gene>
    <name evidence="2" type="primary">26</name>
    <name evidence="2" type="ORF">PBI_KIMONA_26</name>
</gene>
<dbReference type="EMBL" id="MF472895">
    <property type="protein sequence ID" value="ASZ75462.1"/>
    <property type="molecule type" value="Genomic_DNA"/>
</dbReference>
<proteinExistence type="predicted"/>
<name>A0A249XU72_9CAUD</name>
<dbReference type="RefSeq" id="YP_010062325.1">
    <property type="nucleotide sequence ID" value="NC_054793.1"/>
</dbReference>
<dbReference type="GeneID" id="64871990"/>
<keyword evidence="1" id="KW-0472">Membrane</keyword>
<organism evidence="2 3">
    <name type="scientific">Mycobacterium phage Kimona</name>
    <dbReference type="NCBI Taxonomy" id="2024295"/>
    <lineage>
        <taxon>Viruses</taxon>
        <taxon>Duplodnaviria</taxon>
        <taxon>Heunggongvirae</taxon>
        <taxon>Uroviricota</taxon>
        <taxon>Caudoviricetes</taxon>
        <taxon>Kimonavirus</taxon>
        <taxon>Kimonavirus kimona</taxon>
    </lineage>
</organism>
<evidence type="ECO:0000313" key="2">
    <source>
        <dbReference type="EMBL" id="ASZ75462.1"/>
    </source>
</evidence>
<evidence type="ECO:0000313" key="3">
    <source>
        <dbReference type="Proteomes" id="UP000222598"/>
    </source>
</evidence>
<feature type="transmembrane region" description="Helical" evidence="1">
    <location>
        <begin position="57"/>
        <end position="78"/>
    </location>
</feature>
<keyword evidence="1" id="KW-0812">Transmembrane</keyword>
<evidence type="ECO:0000256" key="1">
    <source>
        <dbReference type="SAM" id="Phobius"/>
    </source>
</evidence>
<reference evidence="3" key="1">
    <citation type="submission" date="2017-07" db="EMBL/GenBank/DDBJ databases">
        <authorList>
            <person name="Sun Z.S."/>
            <person name="Albrecht U."/>
            <person name="Echele G."/>
            <person name="Lee C.C."/>
        </authorList>
    </citation>
    <scope>NUCLEOTIDE SEQUENCE [LARGE SCALE GENOMIC DNA]</scope>
</reference>
<accession>A0A249XU72</accession>